<dbReference type="EC" id="3.2.1.1" evidence="2"/>
<keyword evidence="3" id="KW-1133">Transmembrane helix</keyword>
<name>A0A0D8FXI6_9ACTN</name>
<protein>
    <recommendedName>
        <fullName evidence="2">alpha-amylase</fullName>
        <ecNumber evidence="2">3.2.1.1</ecNumber>
    </recommendedName>
</protein>
<comment type="catalytic activity">
    <reaction evidence="1">
        <text>Endohydrolysis of (1-&gt;4)-alpha-D-glucosidic linkages in polysaccharides containing three or more (1-&gt;4)-alpha-linked D-glucose units.</text>
        <dbReference type="EC" id="3.2.1.1"/>
    </reaction>
</comment>
<gene>
    <name evidence="4" type="ORF">FEAC_02230</name>
</gene>
<comment type="caution">
    <text evidence="4">The sequence shown here is derived from an EMBL/GenBank/DDBJ whole genome shotgun (WGS) entry which is preliminary data.</text>
</comment>
<sequence length="434" mass="44282">MFDRVALFHRDQQGLSIISVVVAFTILAAVVGPSTYLIERSTQLSVASRQQVTASNLAQSEIQILNTEAAQSFSNLTNMLGTSSHTDVIAAVTYTITDNLYWTQGTSNPDGCNANMSSSQILEPILSASVTVTWSNMAPFPPVRSTTGYHAPAGYSSTTTGSLLVVAQNQAAGADSGLSVSLTAQNAASDTATTIQTDSQGCAYFPFLTPGTYTVTLGAPSGQDWTSPFGDPSPSQTITINASANTQADFTYAQAATITLVTPSISIPWQFGVSLGSTSLPSGETVYAPGGTNPITNIFPASSGYQAWLGQCYLYTSFPGTSLDSAIVALPGGDTSLDLLGQPITVTVTKSGKAVANAAISIIQTSTSGAPLAGCSNSLTQVATTDSTGQATFLAPIGAITMSVTSGSSSLVYPSTGALSTPGGGSIDVPIALP</sequence>
<evidence type="ECO:0000256" key="3">
    <source>
        <dbReference type="SAM" id="Phobius"/>
    </source>
</evidence>
<dbReference type="EMBL" id="JXUW01000002">
    <property type="protein sequence ID" value="KJE77851.1"/>
    <property type="molecule type" value="Genomic_DNA"/>
</dbReference>
<keyword evidence="5" id="KW-1185">Reference proteome</keyword>
<evidence type="ECO:0000313" key="5">
    <source>
        <dbReference type="Proteomes" id="UP000032336"/>
    </source>
</evidence>
<organism evidence="4 5">
    <name type="scientific">Ferrimicrobium acidiphilum DSM 19497</name>
    <dbReference type="NCBI Taxonomy" id="1121877"/>
    <lineage>
        <taxon>Bacteria</taxon>
        <taxon>Bacillati</taxon>
        <taxon>Actinomycetota</taxon>
        <taxon>Acidimicrobiia</taxon>
        <taxon>Acidimicrobiales</taxon>
        <taxon>Acidimicrobiaceae</taxon>
        <taxon>Ferrimicrobium</taxon>
    </lineage>
</organism>
<dbReference type="InterPro" id="IPR013783">
    <property type="entry name" value="Ig-like_fold"/>
</dbReference>
<feature type="transmembrane region" description="Helical" evidence="3">
    <location>
        <begin position="15"/>
        <end position="38"/>
    </location>
</feature>
<dbReference type="STRING" id="1121877.FEAC_02230"/>
<evidence type="ECO:0000313" key="4">
    <source>
        <dbReference type="EMBL" id="KJE77851.1"/>
    </source>
</evidence>
<dbReference type="RefSeq" id="WP_156099262.1">
    <property type="nucleotide sequence ID" value="NZ_JQKF01000002.1"/>
</dbReference>
<dbReference type="OrthoDB" id="5244741at2"/>
<evidence type="ECO:0000256" key="2">
    <source>
        <dbReference type="ARBA" id="ARBA00012595"/>
    </source>
</evidence>
<proteinExistence type="predicted"/>
<dbReference type="eggNOG" id="COG2165">
    <property type="taxonomic scope" value="Bacteria"/>
</dbReference>
<dbReference type="GO" id="GO:0030246">
    <property type="term" value="F:carbohydrate binding"/>
    <property type="evidence" value="ECO:0007669"/>
    <property type="project" value="InterPro"/>
</dbReference>
<dbReference type="GO" id="GO:0004556">
    <property type="term" value="F:alpha-amylase activity"/>
    <property type="evidence" value="ECO:0007669"/>
    <property type="project" value="UniProtKB-EC"/>
</dbReference>
<dbReference type="Proteomes" id="UP000032336">
    <property type="component" value="Unassembled WGS sequence"/>
</dbReference>
<dbReference type="Gene3D" id="2.60.40.10">
    <property type="entry name" value="Immunoglobulins"/>
    <property type="match status" value="1"/>
</dbReference>
<dbReference type="SUPFAM" id="SSF49452">
    <property type="entry name" value="Starch-binding domain-like"/>
    <property type="match status" value="1"/>
</dbReference>
<dbReference type="AlphaFoldDB" id="A0A0D8FXI6"/>
<evidence type="ECO:0000256" key="1">
    <source>
        <dbReference type="ARBA" id="ARBA00000548"/>
    </source>
</evidence>
<keyword evidence="3" id="KW-0472">Membrane</keyword>
<dbReference type="GO" id="GO:0005975">
    <property type="term" value="P:carbohydrate metabolic process"/>
    <property type="evidence" value="ECO:0007669"/>
    <property type="project" value="UniProtKB-ARBA"/>
</dbReference>
<keyword evidence="3 4" id="KW-0812">Transmembrane</keyword>
<accession>A0A0D8FXI6</accession>
<dbReference type="InterPro" id="IPR013784">
    <property type="entry name" value="Carb-bd-like_fold"/>
</dbReference>
<reference evidence="4 5" key="1">
    <citation type="submission" date="2015-01" db="EMBL/GenBank/DDBJ databases">
        <title>Draft genome of the acidophilic iron oxidizer Ferrimicrobium acidiphilum strain T23.</title>
        <authorList>
            <person name="Poehlein A."/>
            <person name="Eisen S."/>
            <person name="Schloemann M."/>
            <person name="Johnson B.D."/>
            <person name="Daniel R."/>
            <person name="Muehling M."/>
        </authorList>
    </citation>
    <scope>NUCLEOTIDE SEQUENCE [LARGE SCALE GENOMIC DNA]</scope>
    <source>
        <strain evidence="4 5">T23</strain>
    </source>
</reference>